<dbReference type="NCBIfam" id="NF001138">
    <property type="entry name" value="PRK00143.1"/>
    <property type="match status" value="1"/>
</dbReference>
<keyword evidence="2 9" id="KW-0808">Transferase</keyword>
<dbReference type="GO" id="GO:0005737">
    <property type="term" value="C:cytoplasm"/>
    <property type="evidence" value="ECO:0007669"/>
    <property type="project" value="UniProtKB-SubCell"/>
</dbReference>
<evidence type="ECO:0000256" key="5">
    <source>
        <dbReference type="ARBA" id="ARBA00022840"/>
    </source>
</evidence>
<feature type="active site" description="Cysteine persulfide intermediate" evidence="9">
    <location>
        <position position="185"/>
    </location>
</feature>
<organism evidence="12 13">
    <name type="scientific">Candidatus Falkowbacteria bacterium GW2011_GWE1_38_31</name>
    <dbReference type="NCBI Taxonomy" id="1618638"/>
    <lineage>
        <taxon>Bacteria</taxon>
        <taxon>Candidatus Falkowiibacteriota</taxon>
    </lineage>
</organism>
<dbReference type="InterPro" id="IPR046885">
    <property type="entry name" value="MnmA-like_C"/>
</dbReference>
<dbReference type="PATRIC" id="fig|1618638.3.peg.1138"/>
<feature type="active site" description="Nucleophile" evidence="9">
    <location>
        <position position="90"/>
    </location>
</feature>
<dbReference type="NCBIfam" id="TIGR00420">
    <property type="entry name" value="trmU"/>
    <property type="match status" value="1"/>
</dbReference>
<sequence length="346" mass="39028">MKKILLAMSGGVDSSVAALLLQKQGFSVLGAYMRLKSDYAEGERAARLVAEKLGIKFYPLNISQKFKQDVMDYFVDSYKDGITPNPCVRCNKLIKFGELLRVKEDMGADYLATGHYVQIKKDNKEINLCRAVDRNKDQSYFLYNLTQDQLKQIIFPLGGYTKYEIKKIAEKNNLPNIKTESQDVCFLLDEGKIVEHNEYLKNHIKANPGQIMTLDGKTIGKHQGLYFYTRGQRKGIEIGGTGPYYAASMDYAKNILYVVKDPDDPALFGNEFFINNTNWILNRIKFPVHCEVAIRYRHKAVACVVEPIDSGNYKVILKKPERAITPGQSAVFYAGDTVLGGGEICV</sequence>
<feature type="binding site" evidence="9">
    <location>
        <begin position="7"/>
        <end position="14"/>
    </location>
    <ligand>
        <name>ATP</name>
        <dbReference type="ChEBI" id="CHEBI:30616"/>
    </ligand>
</feature>
<dbReference type="GO" id="GO:0103016">
    <property type="term" value="F:tRNA-uridine 2-sulfurtransferase activity"/>
    <property type="evidence" value="ECO:0007669"/>
    <property type="project" value="UniProtKB-EC"/>
</dbReference>
<dbReference type="GO" id="GO:0005524">
    <property type="term" value="F:ATP binding"/>
    <property type="evidence" value="ECO:0007669"/>
    <property type="project" value="UniProtKB-KW"/>
</dbReference>
<feature type="binding site" evidence="9">
    <location>
        <position position="33"/>
    </location>
    <ligand>
        <name>ATP</name>
        <dbReference type="ChEBI" id="CHEBI:30616"/>
    </ligand>
</feature>
<keyword evidence="7" id="KW-1015">Disulfide bond</keyword>
<dbReference type="HAMAP" id="MF_00144">
    <property type="entry name" value="tRNA_thiouridyl_MnmA"/>
    <property type="match status" value="1"/>
</dbReference>
<dbReference type="InterPro" id="IPR014729">
    <property type="entry name" value="Rossmann-like_a/b/a_fold"/>
</dbReference>
<dbReference type="Pfam" id="PF20258">
    <property type="entry name" value="tRNA_Me_trans_C"/>
    <property type="match status" value="1"/>
</dbReference>
<comment type="similarity">
    <text evidence="9">Belongs to the MnmA/TRMU family.</text>
</comment>
<comment type="catalytic activity">
    <reaction evidence="8 9">
        <text>S-sulfanyl-L-cysteinyl-[protein] + uridine(34) in tRNA + AH2 + ATP = 2-thiouridine(34) in tRNA + L-cysteinyl-[protein] + A + AMP + diphosphate + H(+)</text>
        <dbReference type="Rhea" id="RHEA:47032"/>
        <dbReference type="Rhea" id="RHEA-COMP:10131"/>
        <dbReference type="Rhea" id="RHEA-COMP:11726"/>
        <dbReference type="Rhea" id="RHEA-COMP:11727"/>
        <dbReference type="Rhea" id="RHEA-COMP:11728"/>
        <dbReference type="ChEBI" id="CHEBI:13193"/>
        <dbReference type="ChEBI" id="CHEBI:15378"/>
        <dbReference type="ChEBI" id="CHEBI:17499"/>
        <dbReference type="ChEBI" id="CHEBI:29950"/>
        <dbReference type="ChEBI" id="CHEBI:30616"/>
        <dbReference type="ChEBI" id="CHEBI:33019"/>
        <dbReference type="ChEBI" id="CHEBI:61963"/>
        <dbReference type="ChEBI" id="CHEBI:65315"/>
        <dbReference type="ChEBI" id="CHEBI:87170"/>
        <dbReference type="ChEBI" id="CHEBI:456215"/>
        <dbReference type="EC" id="2.8.1.13"/>
    </reaction>
</comment>
<keyword evidence="9" id="KW-0963">Cytoplasm</keyword>
<evidence type="ECO:0000256" key="8">
    <source>
        <dbReference type="ARBA" id="ARBA00051542"/>
    </source>
</evidence>
<name>A0A0G0M7I8_9BACT</name>
<dbReference type="EC" id="2.8.1.13" evidence="9"/>
<dbReference type="Gene3D" id="3.40.50.620">
    <property type="entry name" value="HUPs"/>
    <property type="match status" value="1"/>
</dbReference>
<feature type="region of interest" description="Interaction with tRNA" evidence="9">
    <location>
        <begin position="136"/>
        <end position="138"/>
    </location>
</feature>
<dbReference type="FunFam" id="2.30.30.280:FF:000001">
    <property type="entry name" value="tRNA-specific 2-thiouridylase MnmA"/>
    <property type="match status" value="1"/>
</dbReference>
<protein>
    <recommendedName>
        <fullName evidence="9">tRNA-specific 2-thiouridylase MnmA</fullName>
        <ecNumber evidence="9">2.8.1.13</ecNumber>
    </recommendedName>
</protein>
<dbReference type="Pfam" id="PF03054">
    <property type="entry name" value="tRNA_Me_trans"/>
    <property type="match status" value="1"/>
</dbReference>
<feature type="region of interest" description="Interaction with tRNA" evidence="9">
    <location>
        <begin position="295"/>
        <end position="296"/>
    </location>
</feature>
<evidence type="ECO:0000256" key="4">
    <source>
        <dbReference type="ARBA" id="ARBA00022741"/>
    </source>
</evidence>
<keyword evidence="3 9" id="KW-0819">tRNA processing</keyword>
<dbReference type="CDD" id="cd01998">
    <property type="entry name" value="MnmA_TRMU-like"/>
    <property type="match status" value="1"/>
</dbReference>
<dbReference type="EMBL" id="LBUU01000011">
    <property type="protein sequence ID" value="KKQ69639.1"/>
    <property type="molecule type" value="Genomic_DNA"/>
</dbReference>
<dbReference type="PANTHER" id="PTHR11933:SF5">
    <property type="entry name" value="MITOCHONDRIAL TRNA-SPECIFIC 2-THIOURIDYLASE 1"/>
    <property type="match status" value="1"/>
</dbReference>
<feature type="domain" description="tRNA-specific 2-thiouridylase MnmA-like C-terminal" evidence="10">
    <location>
        <begin position="271"/>
        <end position="344"/>
    </location>
</feature>
<accession>A0A0G0M7I8</accession>
<evidence type="ECO:0000313" key="12">
    <source>
        <dbReference type="EMBL" id="KKQ69639.1"/>
    </source>
</evidence>
<evidence type="ECO:0000256" key="2">
    <source>
        <dbReference type="ARBA" id="ARBA00022679"/>
    </source>
</evidence>
<proteinExistence type="inferred from homology"/>
<evidence type="ECO:0000256" key="1">
    <source>
        <dbReference type="ARBA" id="ARBA00022555"/>
    </source>
</evidence>
<dbReference type="AlphaFoldDB" id="A0A0G0M7I8"/>
<evidence type="ECO:0000256" key="7">
    <source>
        <dbReference type="ARBA" id="ARBA00023157"/>
    </source>
</evidence>
<keyword evidence="5 9" id="KW-0067">ATP-binding</keyword>
<dbReference type="SUPFAM" id="SSF52402">
    <property type="entry name" value="Adenine nucleotide alpha hydrolases-like"/>
    <property type="match status" value="1"/>
</dbReference>
<dbReference type="Gene3D" id="2.40.30.10">
    <property type="entry name" value="Translation factors"/>
    <property type="match status" value="1"/>
</dbReference>
<evidence type="ECO:0000313" key="13">
    <source>
        <dbReference type="Proteomes" id="UP000034022"/>
    </source>
</evidence>
<dbReference type="InterPro" id="IPR023382">
    <property type="entry name" value="MnmA-like_central_sf"/>
</dbReference>
<gene>
    <name evidence="9" type="primary">mnmA</name>
    <name evidence="12" type="ORF">US91_C0011G0009</name>
</gene>
<evidence type="ECO:0000256" key="9">
    <source>
        <dbReference type="HAMAP-Rule" id="MF_00144"/>
    </source>
</evidence>
<keyword evidence="1 9" id="KW-0820">tRNA-binding</keyword>
<dbReference type="InterPro" id="IPR046884">
    <property type="entry name" value="MnmA-like_central"/>
</dbReference>
<dbReference type="GO" id="GO:0002143">
    <property type="term" value="P:tRNA wobble position uridine thiolation"/>
    <property type="evidence" value="ECO:0007669"/>
    <property type="project" value="TreeGrafter"/>
</dbReference>
<dbReference type="Pfam" id="PF20259">
    <property type="entry name" value="tRNA_Me_trans_M"/>
    <property type="match status" value="1"/>
</dbReference>
<feature type="binding site" evidence="9">
    <location>
        <position position="114"/>
    </location>
    <ligand>
        <name>ATP</name>
        <dbReference type="ChEBI" id="CHEBI:30616"/>
    </ligand>
</feature>
<evidence type="ECO:0000256" key="6">
    <source>
        <dbReference type="ARBA" id="ARBA00022884"/>
    </source>
</evidence>
<evidence type="ECO:0000259" key="10">
    <source>
        <dbReference type="Pfam" id="PF20258"/>
    </source>
</evidence>
<feature type="site" description="Interaction with tRNA" evidence="9">
    <location>
        <position position="328"/>
    </location>
</feature>
<evidence type="ECO:0000256" key="3">
    <source>
        <dbReference type="ARBA" id="ARBA00022694"/>
    </source>
</evidence>
<dbReference type="Gene3D" id="2.30.30.280">
    <property type="entry name" value="Adenine nucleotide alpha hydrolases-like domains"/>
    <property type="match status" value="1"/>
</dbReference>
<feature type="domain" description="tRNA-specific 2-thiouridylase MnmA-like central" evidence="11">
    <location>
        <begin position="198"/>
        <end position="259"/>
    </location>
</feature>
<reference evidence="12" key="1">
    <citation type="journal article" date="2015" name="Nature">
        <title>rRNA introns, odd ribosomes, and small enigmatic genomes across a large radiation of phyla.</title>
        <authorList>
            <person name="Brown C.T."/>
            <person name="Hug L.A."/>
            <person name="Thomas B.C."/>
            <person name="Sharon I."/>
            <person name="Castelle C.J."/>
            <person name="Singh A."/>
            <person name="Wilkins M.J."/>
            <person name="Williams K.H."/>
            <person name="Banfield J.F."/>
        </authorList>
    </citation>
    <scope>NUCLEOTIDE SEQUENCE [LARGE SCALE GENOMIC DNA]</scope>
</reference>
<comment type="subcellular location">
    <subcellularLocation>
        <location evidence="9">Cytoplasm</location>
    </subcellularLocation>
</comment>
<dbReference type="InterPro" id="IPR004506">
    <property type="entry name" value="MnmA-like"/>
</dbReference>
<comment type="caution">
    <text evidence="12">The sequence shown here is derived from an EMBL/GenBank/DDBJ whole genome shotgun (WGS) entry which is preliminary data.</text>
</comment>
<feature type="site" description="Interaction with tRNA" evidence="9">
    <location>
        <position position="115"/>
    </location>
</feature>
<comment type="function">
    <text evidence="9">Catalyzes the 2-thiolation of uridine at the wobble position (U34) of tRNA, leading to the formation of s(2)U34.</text>
</comment>
<keyword evidence="6 9" id="KW-0694">RNA-binding</keyword>
<dbReference type="GO" id="GO:0000049">
    <property type="term" value="F:tRNA binding"/>
    <property type="evidence" value="ECO:0007669"/>
    <property type="project" value="UniProtKB-KW"/>
</dbReference>
<dbReference type="PANTHER" id="PTHR11933">
    <property type="entry name" value="TRNA 5-METHYLAMINOMETHYL-2-THIOURIDYLATE -METHYLTRANSFERASE"/>
    <property type="match status" value="1"/>
</dbReference>
<keyword evidence="4 9" id="KW-0547">Nucleotide-binding</keyword>
<evidence type="ECO:0000259" key="11">
    <source>
        <dbReference type="Pfam" id="PF20259"/>
    </source>
</evidence>
<comment type="caution">
    <text evidence="9">Lacks conserved residue(s) required for the propagation of feature annotation.</text>
</comment>
<dbReference type="Proteomes" id="UP000034022">
    <property type="component" value="Unassembled WGS sequence"/>
</dbReference>